<organism evidence="4 5">
    <name type="scientific">Chitinimonas taiwanensis DSM 18899</name>
    <dbReference type="NCBI Taxonomy" id="1121279"/>
    <lineage>
        <taxon>Bacteria</taxon>
        <taxon>Pseudomonadati</taxon>
        <taxon>Pseudomonadota</taxon>
        <taxon>Betaproteobacteria</taxon>
        <taxon>Neisseriales</taxon>
        <taxon>Chitinibacteraceae</taxon>
        <taxon>Chitinimonas</taxon>
    </lineage>
</organism>
<dbReference type="Pfam" id="PF04101">
    <property type="entry name" value="Glyco_tran_28_C"/>
    <property type="match status" value="1"/>
</dbReference>
<dbReference type="RefSeq" id="WP_072428961.1">
    <property type="nucleotide sequence ID" value="NZ_FPKR01000009.1"/>
</dbReference>
<feature type="binding site" evidence="2">
    <location>
        <position position="168"/>
    </location>
    <ligand>
        <name>substrate</name>
    </ligand>
</feature>
<dbReference type="PANTHER" id="PTHR21015:SF22">
    <property type="entry name" value="GLYCOSYLTRANSFERASE"/>
    <property type="match status" value="1"/>
</dbReference>
<dbReference type="InterPro" id="IPR016181">
    <property type="entry name" value="Acyl_CoA_acyltransferase"/>
</dbReference>
<dbReference type="STRING" id="1121279.SAMN02745887_02455"/>
<evidence type="ECO:0000313" key="4">
    <source>
        <dbReference type="EMBL" id="SFZ77497.1"/>
    </source>
</evidence>
<dbReference type="EMBL" id="FPKR01000009">
    <property type="protein sequence ID" value="SFZ77497.1"/>
    <property type="molecule type" value="Genomic_DNA"/>
</dbReference>
<feature type="binding site" evidence="2">
    <location>
        <position position="265"/>
    </location>
    <ligand>
        <name>substrate</name>
    </ligand>
</feature>
<dbReference type="InterPro" id="IPR007235">
    <property type="entry name" value="Glyco_trans_28_C"/>
</dbReference>
<evidence type="ECO:0000259" key="3">
    <source>
        <dbReference type="PROSITE" id="PS51186"/>
    </source>
</evidence>
<feature type="domain" description="N-acetyltransferase" evidence="3">
    <location>
        <begin position="351"/>
        <end position="498"/>
    </location>
</feature>
<dbReference type="GO" id="GO:0016747">
    <property type="term" value="F:acyltransferase activity, transferring groups other than amino-acyl groups"/>
    <property type="evidence" value="ECO:0007669"/>
    <property type="project" value="InterPro"/>
</dbReference>
<dbReference type="PANTHER" id="PTHR21015">
    <property type="entry name" value="UDP-N-ACETYLGLUCOSAMINE--N-ACETYLMURAMYL-(PENTAPEPTIDE) PYROPHOSPHORYL-UNDECAPRENOL N-ACETYLGLUCOSAMINE TRANSFERASE 1"/>
    <property type="match status" value="1"/>
</dbReference>
<dbReference type="SUPFAM" id="SSF55729">
    <property type="entry name" value="Acyl-CoA N-acyltransferases (Nat)"/>
    <property type="match status" value="1"/>
</dbReference>
<name>A0A1K2HLQ5_9NEIS</name>
<reference evidence="4 5" key="1">
    <citation type="submission" date="2016-11" db="EMBL/GenBank/DDBJ databases">
        <authorList>
            <person name="Jaros S."/>
            <person name="Januszkiewicz K."/>
            <person name="Wedrychowicz H."/>
        </authorList>
    </citation>
    <scope>NUCLEOTIDE SEQUENCE [LARGE SCALE GENOMIC DNA]</scope>
    <source>
        <strain evidence="4 5">DSM 18899</strain>
    </source>
</reference>
<keyword evidence="4" id="KW-0378">Hydrolase</keyword>
<dbReference type="Gene3D" id="3.40.630.30">
    <property type="match status" value="1"/>
</dbReference>
<feature type="active site" description="Proton acceptor" evidence="1">
    <location>
        <position position="17"/>
    </location>
</feature>
<dbReference type="AlphaFoldDB" id="A0A1K2HLQ5"/>
<dbReference type="Proteomes" id="UP000186513">
    <property type="component" value="Unassembled WGS sequence"/>
</dbReference>
<dbReference type="Pfam" id="PF13302">
    <property type="entry name" value="Acetyltransf_3"/>
    <property type="match status" value="1"/>
</dbReference>
<dbReference type="Gene3D" id="3.40.50.11190">
    <property type="match status" value="1"/>
</dbReference>
<dbReference type="InterPro" id="IPR000182">
    <property type="entry name" value="GNAT_dom"/>
</dbReference>
<evidence type="ECO:0000256" key="2">
    <source>
        <dbReference type="PIRSR" id="PIRSR620023-2"/>
    </source>
</evidence>
<evidence type="ECO:0000313" key="5">
    <source>
        <dbReference type="Proteomes" id="UP000186513"/>
    </source>
</evidence>
<evidence type="ECO:0000256" key="1">
    <source>
        <dbReference type="PIRSR" id="PIRSR620023-1"/>
    </source>
</evidence>
<accession>A0A1K2HLQ5</accession>
<dbReference type="GO" id="GO:0016787">
    <property type="term" value="F:hydrolase activity"/>
    <property type="evidence" value="ECO:0007669"/>
    <property type="project" value="UniProtKB-KW"/>
</dbReference>
<sequence>MKVLIRADAALSIGSGHVLRCLTLAQQLQAHGAQVSFACRELPGHVQDKVRAAGFACHSLPAHYPGETTQRAEAAIAWQADLAALHAVLGEAAQFDWLLVDHYGLDAQWQRGARTLAARIAVIDDLANRPHDADLLLDQNLTATPEAYASLLPANCQRLLGPRYALLRPEFSAAPIAIRAQAEHVLVNFGGVDAGGETFKAMAALAGLPVQADIVAGGANPAWDALQAQAVGKTGWTLHRHVADFASLMRRADVFLGAGGSTSWERAALGLPTLCIAVADNQEPNARALHAAGVHYYLGRDRMVDAEQVRAALVDLLNDAPRRQQYAERSRALVDGQGARRVAAAMLHACLQLRAATLDDAQRLFEGRNADSVRRWSTSPEPISWDAHIAWLTRTLTNPDRQLWIAESADGPVGVLRYDRQPHLPERAEVSIYLFAGREGMGWGGALLAAGDAAIARQWPALRFIDATVLPGNTASLKLFRQAGYAEHGSGFARVLPA</sequence>
<dbReference type="OrthoDB" id="9788924at2"/>
<gene>
    <name evidence="4" type="ORF">SAMN02745887_02455</name>
</gene>
<dbReference type="NCBIfam" id="TIGR03590">
    <property type="entry name" value="PseG"/>
    <property type="match status" value="1"/>
</dbReference>
<dbReference type="SUPFAM" id="SSF53756">
    <property type="entry name" value="UDP-Glycosyltransferase/glycogen phosphorylase"/>
    <property type="match status" value="1"/>
</dbReference>
<dbReference type="GO" id="GO:0016758">
    <property type="term" value="F:hexosyltransferase activity"/>
    <property type="evidence" value="ECO:0007669"/>
    <property type="project" value="InterPro"/>
</dbReference>
<protein>
    <submittedName>
        <fullName evidence="4">UDP-2,4-diacetamido-2,4,6-trideoxy-beta-L-altropyranose hydrolase</fullName>
    </submittedName>
</protein>
<keyword evidence="5" id="KW-1185">Reference proteome</keyword>
<dbReference type="PROSITE" id="PS51186">
    <property type="entry name" value="GNAT"/>
    <property type="match status" value="1"/>
</dbReference>
<dbReference type="Gene3D" id="3.40.50.2000">
    <property type="entry name" value="Glycogen Phosphorylase B"/>
    <property type="match status" value="1"/>
</dbReference>
<proteinExistence type="predicted"/>
<dbReference type="InterPro" id="IPR020023">
    <property type="entry name" value="PseG"/>
</dbReference>